<evidence type="ECO:0000256" key="6">
    <source>
        <dbReference type="ARBA" id="ARBA00023288"/>
    </source>
</evidence>
<dbReference type="InterPro" id="IPR050957">
    <property type="entry name" value="BMP_lipoprotein"/>
</dbReference>
<evidence type="ECO:0000313" key="9">
    <source>
        <dbReference type="EMBL" id="MBT0767971.1"/>
    </source>
</evidence>
<protein>
    <submittedName>
        <fullName evidence="9">BMP family ABC transporter substrate-binding protein</fullName>
    </submittedName>
</protein>
<evidence type="ECO:0000256" key="2">
    <source>
        <dbReference type="ARBA" id="ARBA00008610"/>
    </source>
</evidence>
<dbReference type="Gene3D" id="3.40.50.2300">
    <property type="match status" value="2"/>
</dbReference>
<evidence type="ECO:0000256" key="4">
    <source>
        <dbReference type="ARBA" id="ARBA00022729"/>
    </source>
</evidence>
<dbReference type="InterPro" id="IPR003760">
    <property type="entry name" value="PnrA-like"/>
</dbReference>
<proteinExistence type="inferred from homology"/>
<dbReference type="PANTHER" id="PTHR34296:SF2">
    <property type="entry name" value="ABC TRANSPORTER GUANOSINE-BINDING PROTEIN NUPN"/>
    <property type="match status" value="1"/>
</dbReference>
<evidence type="ECO:0000259" key="8">
    <source>
        <dbReference type="Pfam" id="PF02608"/>
    </source>
</evidence>
<keyword evidence="5" id="KW-0472">Membrane</keyword>
<dbReference type="PROSITE" id="PS51257">
    <property type="entry name" value="PROKAR_LIPOPROTEIN"/>
    <property type="match status" value="1"/>
</dbReference>
<dbReference type="Proteomes" id="UP001197247">
    <property type="component" value="Unassembled WGS sequence"/>
</dbReference>
<accession>A0ABS5TA85</accession>
<keyword evidence="10" id="KW-1185">Reference proteome</keyword>
<dbReference type="Pfam" id="PF02608">
    <property type="entry name" value="Bmp"/>
    <property type="match status" value="1"/>
</dbReference>
<comment type="subcellular location">
    <subcellularLocation>
        <location evidence="1">Cell membrane</location>
        <topology evidence="1">Lipid-anchor</topology>
    </subcellularLocation>
</comment>
<evidence type="ECO:0000256" key="5">
    <source>
        <dbReference type="ARBA" id="ARBA00023136"/>
    </source>
</evidence>
<evidence type="ECO:0000256" key="3">
    <source>
        <dbReference type="ARBA" id="ARBA00022475"/>
    </source>
</evidence>
<dbReference type="RefSeq" id="WP_214154233.1">
    <property type="nucleotide sequence ID" value="NZ_JAHBAY010000001.1"/>
</dbReference>
<keyword evidence="4 7" id="KW-0732">Signal</keyword>
<gene>
    <name evidence="9" type="ORF">KIH74_03490</name>
</gene>
<dbReference type="InterPro" id="IPR028082">
    <property type="entry name" value="Peripla_BP_I"/>
</dbReference>
<keyword evidence="3" id="KW-1003">Cell membrane</keyword>
<dbReference type="PANTHER" id="PTHR34296">
    <property type="entry name" value="TRANSCRIPTIONAL ACTIVATOR PROTEIN MED"/>
    <property type="match status" value="1"/>
</dbReference>
<name>A0ABS5TA85_9ACTN</name>
<organism evidence="9 10">
    <name type="scientific">Kineosporia corallincola</name>
    <dbReference type="NCBI Taxonomy" id="2835133"/>
    <lineage>
        <taxon>Bacteria</taxon>
        <taxon>Bacillati</taxon>
        <taxon>Actinomycetota</taxon>
        <taxon>Actinomycetes</taxon>
        <taxon>Kineosporiales</taxon>
        <taxon>Kineosporiaceae</taxon>
        <taxon>Kineosporia</taxon>
    </lineage>
</organism>
<evidence type="ECO:0000313" key="10">
    <source>
        <dbReference type="Proteomes" id="UP001197247"/>
    </source>
</evidence>
<comment type="similarity">
    <text evidence="2">Belongs to the BMP lipoprotein family.</text>
</comment>
<dbReference type="CDD" id="cd06354">
    <property type="entry name" value="PBP1_PrnA-like"/>
    <property type="match status" value="1"/>
</dbReference>
<feature type="signal peptide" evidence="7">
    <location>
        <begin position="1"/>
        <end position="19"/>
    </location>
</feature>
<evidence type="ECO:0000256" key="7">
    <source>
        <dbReference type="SAM" id="SignalP"/>
    </source>
</evidence>
<feature type="domain" description="ABC transporter substrate-binding protein PnrA-like" evidence="8">
    <location>
        <begin position="48"/>
        <end position="348"/>
    </location>
</feature>
<dbReference type="SUPFAM" id="SSF53822">
    <property type="entry name" value="Periplasmic binding protein-like I"/>
    <property type="match status" value="1"/>
</dbReference>
<keyword evidence="6" id="KW-0449">Lipoprotein</keyword>
<feature type="chain" id="PRO_5046823094" evidence="7">
    <location>
        <begin position="20"/>
        <end position="351"/>
    </location>
</feature>
<dbReference type="EMBL" id="JAHBAY010000001">
    <property type="protein sequence ID" value="MBT0767971.1"/>
    <property type="molecule type" value="Genomic_DNA"/>
</dbReference>
<comment type="caution">
    <text evidence="9">The sequence shown here is derived from an EMBL/GenBank/DDBJ whole genome shotgun (WGS) entry which is preliminary data.</text>
</comment>
<evidence type="ECO:0000256" key="1">
    <source>
        <dbReference type="ARBA" id="ARBA00004193"/>
    </source>
</evidence>
<reference evidence="9 10" key="1">
    <citation type="submission" date="2021-05" db="EMBL/GenBank/DDBJ databases">
        <title>Kineosporia and Streptomyces sp. nov. two new marine actinobacteria isolated from Coral.</title>
        <authorList>
            <person name="Buangrab K."/>
            <person name="Sutthacheep M."/>
            <person name="Yeemin T."/>
            <person name="Harunari E."/>
            <person name="Igarashi Y."/>
            <person name="Kanchanasin P."/>
            <person name="Tanasupawat S."/>
            <person name="Phongsopitanun W."/>
        </authorList>
    </citation>
    <scope>NUCLEOTIDE SEQUENCE [LARGE SCALE GENOMIC DNA]</scope>
    <source>
        <strain evidence="9 10">J2-2</strain>
    </source>
</reference>
<sequence length="351" mass="36299">MRRVTKLVAVVAAATFALAACGGGSDDDSSTDAGGSSATSDVKVGLAYDVGGRGDQSFNDSAATGLDKAKSEFGVEAKELEASTGETDTQREERLRLLAQGGYNPVIAVGYAYATALGNVAKEFPDTQFAIIDDSTLADTANVTSLVFAEEQGSYLVGAIAAEASKTGSIGYIGGVNTPLLQKFEAGFTQGAEAVNKDIKVQVKYLSQPPDYSGFGAPDKAETTAQGMIDADADVIYAAAGGSGSGVFKAVKAAGADHWAIGVDSDQYLTAGDDVKDVILTSMLKRVDTSVYDFVKSAVDGKVLTGVQEFDLSDEGIDYSTSNSAVESYEAKADELKKQIIDGDITVSDKP</sequence>